<keyword evidence="1" id="KW-0805">Transcription regulation</keyword>
<dbReference type="PANTHER" id="PTHR30055:SF234">
    <property type="entry name" value="HTH-TYPE TRANSCRIPTIONAL REGULATOR BETI"/>
    <property type="match status" value="1"/>
</dbReference>
<dbReference type="SUPFAM" id="SSF46689">
    <property type="entry name" value="Homeodomain-like"/>
    <property type="match status" value="1"/>
</dbReference>
<dbReference type="SUPFAM" id="SSF48498">
    <property type="entry name" value="Tetracyclin repressor-like, C-terminal domain"/>
    <property type="match status" value="1"/>
</dbReference>
<dbReference type="Gene3D" id="1.10.357.10">
    <property type="entry name" value="Tetracycline Repressor, domain 2"/>
    <property type="match status" value="1"/>
</dbReference>
<protein>
    <submittedName>
        <fullName evidence="6">TetR/AcrR family transcriptional regulator</fullName>
    </submittedName>
</protein>
<dbReference type="Proteomes" id="UP000315759">
    <property type="component" value="Unassembled WGS sequence"/>
</dbReference>
<dbReference type="PROSITE" id="PS01081">
    <property type="entry name" value="HTH_TETR_1"/>
    <property type="match status" value="1"/>
</dbReference>
<proteinExistence type="predicted"/>
<dbReference type="GO" id="GO:0003700">
    <property type="term" value="F:DNA-binding transcription factor activity"/>
    <property type="evidence" value="ECO:0007669"/>
    <property type="project" value="TreeGrafter"/>
</dbReference>
<evidence type="ECO:0000256" key="1">
    <source>
        <dbReference type="ARBA" id="ARBA00023015"/>
    </source>
</evidence>
<dbReference type="InterPro" id="IPR050109">
    <property type="entry name" value="HTH-type_TetR-like_transc_reg"/>
</dbReference>
<name>A0A544VRV0_9MYCO</name>
<gene>
    <name evidence="6" type="ORF">D8S82_30895</name>
</gene>
<dbReference type="PRINTS" id="PR00455">
    <property type="entry name" value="HTHTETR"/>
</dbReference>
<dbReference type="InterPro" id="IPR009057">
    <property type="entry name" value="Homeodomain-like_sf"/>
</dbReference>
<evidence type="ECO:0000313" key="6">
    <source>
        <dbReference type="EMBL" id="TQR82702.1"/>
    </source>
</evidence>
<dbReference type="GO" id="GO:0000976">
    <property type="term" value="F:transcription cis-regulatory region binding"/>
    <property type="evidence" value="ECO:0007669"/>
    <property type="project" value="TreeGrafter"/>
</dbReference>
<dbReference type="AlphaFoldDB" id="A0A544VRV0"/>
<evidence type="ECO:0000313" key="7">
    <source>
        <dbReference type="Proteomes" id="UP000315759"/>
    </source>
</evidence>
<keyword evidence="2 4" id="KW-0238">DNA-binding</keyword>
<comment type="caution">
    <text evidence="6">The sequence shown here is derived from an EMBL/GenBank/DDBJ whole genome shotgun (WGS) entry which is preliminary data.</text>
</comment>
<dbReference type="PROSITE" id="PS50977">
    <property type="entry name" value="HTH_TETR_2"/>
    <property type="match status" value="1"/>
</dbReference>
<dbReference type="Pfam" id="PF00440">
    <property type="entry name" value="TetR_N"/>
    <property type="match status" value="1"/>
</dbReference>
<evidence type="ECO:0000259" key="5">
    <source>
        <dbReference type="PROSITE" id="PS50977"/>
    </source>
</evidence>
<organism evidence="6 7">
    <name type="scientific">Mycolicibacterium hodleri</name>
    <dbReference type="NCBI Taxonomy" id="49897"/>
    <lineage>
        <taxon>Bacteria</taxon>
        <taxon>Bacillati</taxon>
        <taxon>Actinomycetota</taxon>
        <taxon>Actinomycetes</taxon>
        <taxon>Mycobacteriales</taxon>
        <taxon>Mycobacteriaceae</taxon>
        <taxon>Mycolicibacterium</taxon>
    </lineage>
</organism>
<keyword evidence="3" id="KW-0804">Transcription</keyword>
<accession>A0A544VRV0</accession>
<feature type="domain" description="HTH tetR-type" evidence="5">
    <location>
        <begin position="10"/>
        <end position="69"/>
    </location>
</feature>
<keyword evidence="7" id="KW-1185">Reference proteome</keyword>
<reference evidence="6 7" key="1">
    <citation type="submission" date="2018-10" db="EMBL/GenBank/DDBJ databases">
        <title>Draft genome of Mycobacterium hodleri strain B.</title>
        <authorList>
            <person name="Amande T.J."/>
            <person name="Mcgenity T.J."/>
        </authorList>
    </citation>
    <scope>NUCLEOTIDE SEQUENCE [LARGE SCALE GENOMIC DNA]</scope>
    <source>
        <strain evidence="6 7">B</strain>
    </source>
</reference>
<dbReference type="InterPro" id="IPR001647">
    <property type="entry name" value="HTH_TetR"/>
</dbReference>
<dbReference type="PANTHER" id="PTHR30055">
    <property type="entry name" value="HTH-TYPE TRANSCRIPTIONAL REGULATOR RUTR"/>
    <property type="match status" value="1"/>
</dbReference>
<dbReference type="EMBL" id="VIFX01000063">
    <property type="protein sequence ID" value="TQR82702.1"/>
    <property type="molecule type" value="Genomic_DNA"/>
</dbReference>
<evidence type="ECO:0000256" key="2">
    <source>
        <dbReference type="ARBA" id="ARBA00023125"/>
    </source>
</evidence>
<feature type="DNA-binding region" description="H-T-H motif" evidence="4">
    <location>
        <begin position="32"/>
        <end position="51"/>
    </location>
</feature>
<sequence>MPQMLRSDAEENRDRILTAARELFSEHGLDVTMREVARRAEVGPATVYRRFPTKADLVEAAFADQVRLCRSIVDEGCADPDPWRGFCSVVEGVSVLNGRGRGFLDAFMSAHPEAEAVAAHRSSVLRQLSGLSRRAKAVGGLRRDFTIDDLVLVILAGRGVAALPAAQLDGAARRFATLAVDAFRA</sequence>
<dbReference type="InterPro" id="IPR036271">
    <property type="entry name" value="Tet_transcr_reg_TetR-rel_C_sf"/>
</dbReference>
<evidence type="ECO:0000256" key="3">
    <source>
        <dbReference type="ARBA" id="ARBA00023163"/>
    </source>
</evidence>
<evidence type="ECO:0000256" key="4">
    <source>
        <dbReference type="PROSITE-ProRule" id="PRU00335"/>
    </source>
</evidence>
<dbReference type="InterPro" id="IPR023772">
    <property type="entry name" value="DNA-bd_HTH_TetR-type_CS"/>
</dbReference>